<evidence type="ECO:0000256" key="1">
    <source>
        <dbReference type="SAM" id="MobiDB-lite"/>
    </source>
</evidence>
<dbReference type="EMBL" id="JAUKUD010000001">
    <property type="protein sequence ID" value="KAK0753880.1"/>
    <property type="molecule type" value="Genomic_DNA"/>
</dbReference>
<dbReference type="AlphaFoldDB" id="A0AA40FA61"/>
<feature type="region of interest" description="Disordered" evidence="1">
    <location>
        <begin position="241"/>
        <end position="265"/>
    </location>
</feature>
<gene>
    <name evidence="2" type="ORF">B0T18DRAFT_434448</name>
</gene>
<dbReference type="Proteomes" id="UP001172155">
    <property type="component" value="Unassembled WGS sequence"/>
</dbReference>
<feature type="region of interest" description="Disordered" evidence="1">
    <location>
        <begin position="179"/>
        <end position="219"/>
    </location>
</feature>
<feature type="compositionally biased region" description="Pro residues" evidence="1">
    <location>
        <begin position="245"/>
        <end position="257"/>
    </location>
</feature>
<evidence type="ECO:0000313" key="2">
    <source>
        <dbReference type="EMBL" id="KAK0753880.1"/>
    </source>
</evidence>
<organism evidence="2 3">
    <name type="scientific">Schizothecium vesticola</name>
    <dbReference type="NCBI Taxonomy" id="314040"/>
    <lineage>
        <taxon>Eukaryota</taxon>
        <taxon>Fungi</taxon>
        <taxon>Dikarya</taxon>
        <taxon>Ascomycota</taxon>
        <taxon>Pezizomycotina</taxon>
        <taxon>Sordariomycetes</taxon>
        <taxon>Sordariomycetidae</taxon>
        <taxon>Sordariales</taxon>
        <taxon>Schizotheciaceae</taxon>
        <taxon>Schizothecium</taxon>
    </lineage>
</organism>
<keyword evidence="3" id="KW-1185">Reference proteome</keyword>
<comment type="caution">
    <text evidence="2">The sequence shown here is derived from an EMBL/GenBank/DDBJ whole genome shotgun (WGS) entry which is preliminary data.</text>
</comment>
<accession>A0AA40FA61</accession>
<proteinExistence type="predicted"/>
<reference evidence="2" key="1">
    <citation type="submission" date="2023-06" db="EMBL/GenBank/DDBJ databases">
        <title>Genome-scale phylogeny and comparative genomics of the fungal order Sordariales.</title>
        <authorList>
            <consortium name="Lawrence Berkeley National Laboratory"/>
            <person name="Hensen N."/>
            <person name="Bonometti L."/>
            <person name="Westerberg I."/>
            <person name="Brannstrom I.O."/>
            <person name="Guillou S."/>
            <person name="Cros-Aarteil S."/>
            <person name="Calhoun S."/>
            <person name="Haridas S."/>
            <person name="Kuo A."/>
            <person name="Mondo S."/>
            <person name="Pangilinan J."/>
            <person name="Riley R."/>
            <person name="LaButti K."/>
            <person name="Andreopoulos B."/>
            <person name="Lipzen A."/>
            <person name="Chen C."/>
            <person name="Yanf M."/>
            <person name="Daum C."/>
            <person name="Ng V."/>
            <person name="Clum A."/>
            <person name="Steindorff A."/>
            <person name="Ohm R."/>
            <person name="Martin F."/>
            <person name="Silar P."/>
            <person name="Natvig D."/>
            <person name="Lalanne C."/>
            <person name="Gautier V."/>
            <person name="Ament-velasquez S.L."/>
            <person name="Kruys A."/>
            <person name="Hutchinson M.I."/>
            <person name="Powell A.J."/>
            <person name="Barry K."/>
            <person name="Miller A.N."/>
            <person name="Grigoriev I.V."/>
            <person name="Debuchy R."/>
            <person name="Gladieux P."/>
            <person name="Thoren M.H."/>
            <person name="Johannesson H."/>
        </authorList>
    </citation>
    <scope>NUCLEOTIDE SEQUENCE</scope>
    <source>
        <strain evidence="2">SMH3187-1</strain>
    </source>
</reference>
<protein>
    <submittedName>
        <fullName evidence="2">Uncharacterized protein</fullName>
    </submittedName>
</protein>
<feature type="region of interest" description="Disordered" evidence="1">
    <location>
        <begin position="1"/>
        <end position="85"/>
    </location>
</feature>
<name>A0AA40FA61_9PEZI</name>
<sequence>MHQASHLAEAPPDSDSPHAGQQHPPAAEATPNHHHAQRSQTPVPAPNHHAGHVPNGTHGSHGPDMERNASPIPMRKDTSSSTSTNATVASLATLISTESAATAYSAEPHSPSFATQGVFSVRDGSDVAPMRRPSRRRTGPLSCVQRERAALIRKLGACQECRRRRVACHPSHHNTTWEEATAKFRSHSPSRQDLGPLGRQLSPAPPSQNPAHAAQDSQAMELDEPPLQQAGRAQVNESRIRTPLPAGPRPDKPPPATPLAGAESLKHSELQATASRILLHSSRSRYSTVSALLLNWQDDADPGARTATVELANVLQHSYHYTFQIKSIPASDGSKNSWRWLSGVVRDFTENQDQRDVLKIVYYSGHSYLDANREMVLASSRHSEPLRWSGIQQILEHASSDTLIIMDSAYYPSSQLVRKEGVLELIAASAGEDHTKLLDRSAFTRALTDQLRTRASQKSSGALSAAELHAKLMSLYPKMIQDRSPEEMITSFPSPLHFQVSGDTRLPSILVAPLQKPALPQTPDSPSGGLQVTMTFRMSEEAANADWAECFRWMPEGVKDVRVEGHRNTF</sequence>
<evidence type="ECO:0000313" key="3">
    <source>
        <dbReference type="Proteomes" id="UP001172155"/>
    </source>
</evidence>